<dbReference type="SUPFAM" id="SSF55874">
    <property type="entry name" value="ATPase domain of HSP90 chaperone/DNA topoisomerase II/histidine kinase"/>
    <property type="match status" value="1"/>
</dbReference>
<dbReference type="Gene3D" id="1.10.287.130">
    <property type="match status" value="1"/>
</dbReference>
<dbReference type="GO" id="GO:0009927">
    <property type="term" value="F:histidine phosphotransfer kinase activity"/>
    <property type="evidence" value="ECO:0007669"/>
    <property type="project" value="TreeGrafter"/>
</dbReference>
<dbReference type="Pfam" id="PF00989">
    <property type="entry name" value="PAS"/>
    <property type="match status" value="1"/>
</dbReference>
<dbReference type="Gene3D" id="3.40.50.2300">
    <property type="match status" value="1"/>
</dbReference>
<evidence type="ECO:0000256" key="6">
    <source>
        <dbReference type="PROSITE-ProRule" id="PRU00169"/>
    </source>
</evidence>
<gene>
    <name evidence="11" type="ORF">FIV42_22175</name>
</gene>
<feature type="domain" description="PAS" evidence="10">
    <location>
        <begin position="208"/>
        <end position="259"/>
    </location>
</feature>
<dbReference type="GO" id="GO:0005886">
    <property type="term" value="C:plasma membrane"/>
    <property type="evidence" value="ECO:0007669"/>
    <property type="project" value="TreeGrafter"/>
</dbReference>
<keyword evidence="7" id="KW-0472">Membrane</keyword>
<feature type="domain" description="Response regulatory" evidence="9">
    <location>
        <begin position="615"/>
        <end position="728"/>
    </location>
</feature>
<dbReference type="InterPro" id="IPR005467">
    <property type="entry name" value="His_kinase_dom"/>
</dbReference>
<dbReference type="NCBIfam" id="TIGR00229">
    <property type="entry name" value="sensory_box"/>
    <property type="match status" value="1"/>
</dbReference>
<name>A0A4Y6PYE5_PERCE</name>
<dbReference type="PANTHER" id="PTHR43047:SF72">
    <property type="entry name" value="OSMOSENSING HISTIDINE PROTEIN KINASE SLN1"/>
    <property type="match status" value="1"/>
</dbReference>
<feature type="transmembrane region" description="Helical" evidence="7">
    <location>
        <begin position="115"/>
        <end position="133"/>
    </location>
</feature>
<dbReference type="SMART" id="SM00387">
    <property type="entry name" value="HATPase_c"/>
    <property type="match status" value="1"/>
</dbReference>
<feature type="modified residue" description="4-aspartylphosphate" evidence="6">
    <location>
        <position position="664"/>
    </location>
</feature>
<dbReference type="PROSITE" id="PS50112">
    <property type="entry name" value="PAS"/>
    <property type="match status" value="1"/>
</dbReference>
<dbReference type="InterPro" id="IPR013767">
    <property type="entry name" value="PAS_fold"/>
</dbReference>
<dbReference type="SMART" id="SM00448">
    <property type="entry name" value="REC"/>
    <property type="match status" value="1"/>
</dbReference>
<evidence type="ECO:0000256" key="7">
    <source>
        <dbReference type="SAM" id="Phobius"/>
    </source>
</evidence>
<dbReference type="Proteomes" id="UP000315995">
    <property type="component" value="Chromosome"/>
</dbReference>
<accession>A0A5B8Y997</accession>
<evidence type="ECO:0000256" key="5">
    <source>
        <dbReference type="ARBA" id="ARBA00022777"/>
    </source>
</evidence>
<dbReference type="Gene3D" id="3.30.565.10">
    <property type="entry name" value="Histidine kinase-like ATPase, C-terminal domain"/>
    <property type="match status" value="1"/>
</dbReference>
<feature type="transmembrane region" description="Helical" evidence="7">
    <location>
        <begin position="43"/>
        <end position="61"/>
    </location>
</feature>
<dbReference type="Pfam" id="PF02518">
    <property type="entry name" value="HATPase_c"/>
    <property type="match status" value="1"/>
</dbReference>
<dbReference type="SUPFAM" id="SSF47384">
    <property type="entry name" value="Homodimeric domain of signal transducing histidine kinase"/>
    <property type="match status" value="1"/>
</dbReference>
<evidence type="ECO:0000256" key="3">
    <source>
        <dbReference type="ARBA" id="ARBA00022553"/>
    </source>
</evidence>
<feature type="transmembrane region" description="Helical" evidence="7">
    <location>
        <begin position="140"/>
        <end position="161"/>
    </location>
</feature>
<dbReference type="InterPro" id="IPR001789">
    <property type="entry name" value="Sig_transdc_resp-reg_receiver"/>
</dbReference>
<dbReference type="SUPFAM" id="SSF55785">
    <property type="entry name" value="PYP-like sensor domain (PAS domain)"/>
    <property type="match status" value="1"/>
</dbReference>
<dbReference type="InterPro" id="IPR036890">
    <property type="entry name" value="HATPase_C_sf"/>
</dbReference>
<feature type="transmembrane region" description="Helical" evidence="7">
    <location>
        <begin position="91"/>
        <end position="109"/>
    </location>
</feature>
<dbReference type="InterPro" id="IPR035965">
    <property type="entry name" value="PAS-like_dom_sf"/>
</dbReference>
<dbReference type="AlphaFoldDB" id="A0A4Y6PYE5"/>
<dbReference type="PROSITE" id="PS50110">
    <property type="entry name" value="RESPONSE_REGULATORY"/>
    <property type="match status" value="1"/>
</dbReference>
<dbReference type="SMART" id="SM00091">
    <property type="entry name" value="PAS"/>
    <property type="match status" value="1"/>
</dbReference>
<keyword evidence="3 6" id="KW-0597">Phosphoprotein</keyword>
<feature type="domain" description="Histidine kinase" evidence="8">
    <location>
        <begin position="343"/>
        <end position="572"/>
    </location>
</feature>
<feature type="transmembrane region" description="Helical" evidence="7">
    <location>
        <begin position="67"/>
        <end position="84"/>
    </location>
</feature>
<evidence type="ECO:0000256" key="2">
    <source>
        <dbReference type="ARBA" id="ARBA00012438"/>
    </source>
</evidence>
<dbReference type="OrthoDB" id="5342753at2"/>
<evidence type="ECO:0000259" key="8">
    <source>
        <dbReference type="PROSITE" id="PS50109"/>
    </source>
</evidence>
<evidence type="ECO:0000313" key="11">
    <source>
        <dbReference type="EMBL" id="QDG53354.1"/>
    </source>
</evidence>
<dbReference type="InterPro" id="IPR004358">
    <property type="entry name" value="Sig_transdc_His_kin-like_C"/>
</dbReference>
<evidence type="ECO:0000313" key="12">
    <source>
        <dbReference type="Proteomes" id="UP000315995"/>
    </source>
</evidence>
<dbReference type="CDD" id="cd00082">
    <property type="entry name" value="HisKA"/>
    <property type="match status" value="1"/>
</dbReference>
<evidence type="ECO:0000256" key="4">
    <source>
        <dbReference type="ARBA" id="ARBA00022679"/>
    </source>
</evidence>
<dbReference type="EC" id="2.7.13.3" evidence="2"/>
<dbReference type="GO" id="GO:0000155">
    <property type="term" value="F:phosphorelay sensor kinase activity"/>
    <property type="evidence" value="ECO:0007669"/>
    <property type="project" value="InterPro"/>
</dbReference>
<dbReference type="SUPFAM" id="SSF52172">
    <property type="entry name" value="CheY-like"/>
    <property type="match status" value="1"/>
</dbReference>
<dbReference type="PANTHER" id="PTHR43047">
    <property type="entry name" value="TWO-COMPONENT HISTIDINE PROTEIN KINASE"/>
    <property type="match status" value="1"/>
</dbReference>
<dbReference type="CDD" id="cd00130">
    <property type="entry name" value="PAS"/>
    <property type="match status" value="1"/>
</dbReference>
<dbReference type="InterPro" id="IPR011006">
    <property type="entry name" value="CheY-like_superfamily"/>
</dbReference>
<dbReference type="InterPro" id="IPR003594">
    <property type="entry name" value="HATPase_dom"/>
</dbReference>
<dbReference type="EMBL" id="CP041186">
    <property type="protein sequence ID" value="QDG53354.1"/>
    <property type="molecule type" value="Genomic_DNA"/>
</dbReference>
<protein>
    <recommendedName>
        <fullName evidence="2">histidine kinase</fullName>
        <ecNumber evidence="2">2.7.13.3</ecNumber>
    </recommendedName>
</protein>
<dbReference type="Pfam" id="PF00512">
    <property type="entry name" value="HisKA"/>
    <property type="match status" value="1"/>
</dbReference>
<dbReference type="Pfam" id="PF00072">
    <property type="entry name" value="Response_reg"/>
    <property type="match status" value="1"/>
</dbReference>
<dbReference type="PROSITE" id="PS50109">
    <property type="entry name" value="HIS_KIN"/>
    <property type="match status" value="1"/>
</dbReference>
<reference evidence="11 12" key="1">
    <citation type="submission" date="2019-06" db="EMBL/GenBank/DDBJ databases">
        <title>Persicimonas caeni gen. nov., sp. nov., a predatory bacterium isolated from solar saltern.</title>
        <authorList>
            <person name="Wang S."/>
        </authorList>
    </citation>
    <scope>NUCLEOTIDE SEQUENCE [LARGE SCALE GENOMIC DNA]</scope>
    <source>
        <strain evidence="11 12">YN101</strain>
    </source>
</reference>
<proteinExistence type="predicted"/>
<evidence type="ECO:0000259" key="10">
    <source>
        <dbReference type="PROSITE" id="PS50112"/>
    </source>
</evidence>
<dbReference type="InterPro" id="IPR036097">
    <property type="entry name" value="HisK_dim/P_sf"/>
</dbReference>
<dbReference type="CDD" id="cd16922">
    <property type="entry name" value="HATPase_EvgS-ArcB-TorS-like"/>
    <property type="match status" value="1"/>
</dbReference>
<dbReference type="PRINTS" id="PR00344">
    <property type="entry name" value="BCTRLSENSOR"/>
</dbReference>
<evidence type="ECO:0000256" key="1">
    <source>
        <dbReference type="ARBA" id="ARBA00000085"/>
    </source>
</evidence>
<dbReference type="FunFam" id="3.30.565.10:FF:000010">
    <property type="entry name" value="Sensor histidine kinase RcsC"/>
    <property type="match status" value="1"/>
</dbReference>
<comment type="catalytic activity">
    <reaction evidence="1">
        <text>ATP + protein L-histidine = ADP + protein N-phospho-L-histidine.</text>
        <dbReference type="EC" id="2.7.13.3"/>
    </reaction>
</comment>
<dbReference type="Gene3D" id="3.30.450.20">
    <property type="entry name" value="PAS domain"/>
    <property type="match status" value="1"/>
</dbReference>
<sequence>MFAAPSGTCAVEGGALAKSVDYFIPPHLDGFERRRASLAVKTVFVLAMWGPIVGLLSWIFVGDAARALMILGAALLLLVSPMLLRWTGKPAVAGNYLVGTLFGVVVWLTWVNGGIVAPSFSWISLLPIFALLFAGKRSALFWMGAALCALGAFFGLHATGFEFVQQLSPWQQIVMRFAEVCGLTIVIFGVVYLKDGLQQWLVDVAQRNQQETRAIIETVPDGLVTVDGSGRVVQVNEAATDIFALDREAFTGRAMADLMPTYDRLQETAQGPAIAADEHVGELDCGRQFPMEVAAGELESNSHAELVLILRDISRRKAAEEKVRQARDEALEASRAKSAFLANMSHELRTPLNAVIGYSEMIAEEIEFARQEDAPGSGFGSLFLPDVQRIRTAGKHLLALVNDILDLSKIEAGKMQRHVERIDVAELVDDVVSTVQPLADKNDNTLQVGVGESVDHVHSDLTKVRQILFNLLSNACKFTSNGQVRLDVRTTSDGERIVFRVEDTGIGMTPEQLDEVFEAFSQADSSTTRQFGGTGLGLTITSHFCALLGGTISVESTEGEGSVFTVELSADLRDEARSETSPLDTQDMVGAQEMVGIVGATGELPYLNAQTDADTILVIDDDRAMRNLLSRMLSKEGYNVALAASGAEGLLLAEQLQPAAITLDVMMPSMDGWELLARLKEEPSLADIPVIVITMLSERSRGFALGADHYLVKPVDRAELLGVLGKVDGVGV</sequence>
<evidence type="ECO:0000259" key="9">
    <source>
        <dbReference type="PROSITE" id="PS50110"/>
    </source>
</evidence>
<dbReference type="InterPro" id="IPR000014">
    <property type="entry name" value="PAS"/>
</dbReference>
<dbReference type="GO" id="GO:0006355">
    <property type="term" value="P:regulation of DNA-templated transcription"/>
    <property type="evidence" value="ECO:0007669"/>
    <property type="project" value="InterPro"/>
</dbReference>
<accession>A0A4Y6PYE5</accession>
<keyword evidence="12" id="KW-1185">Reference proteome</keyword>
<dbReference type="InterPro" id="IPR003661">
    <property type="entry name" value="HisK_dim/P_dom"/>
</dbReference>
<keyword evidence="4" id="KW-0808">Transferase</keyword>
<dbReference type="SMART" id="SM00388">
    <property type="entry name" value="HisKA"/>
    <property type="match status" value="1"/>
</dbReference>
<dbReference type="CDD" id="cd17574">
    <property type="entry name" value="REC_OmpR"/>
    <property type="match status" value="1"/>
</dbReference>
<organism evidence="11 12">
    <name type="scientific">Persicimonas caeni</name>
    <dbReference type="NCBI Taxonomy" id="2292766"/>
    <lineage>
        <taxon>Bacteria</taxon>
        <taxon>Deltaproteobacteria</taxon>
        <taxon>Bradymonadales</taxon>
        <taxon>Bradymonadaceae</taxon>
        <taxon>Persicimonas</taxon>
    </lineage>
</organism>
<keyword evidence="7" id="KW-1133">Transmembrane helix</keyword>
<keyword evidence="5" id="KW-0418">Kinase</keyword>
<keyword evidence="7" id="KW-0812">Transmembrane</keyword>